<dbReference type="AlphaFoldDB" id="A0A2P6NL25"/>
<evidence type="ECO:0000313" key="1">
    <source>
        <dbReference type="EMBL" id="PRP84660.1"/>
    </source>
</evidence>
<dbReference type="InParanoid" id="A0A2P6NL25"/>
<name>A0A2P6NL25_9EUKA</name>
<keyword evidence="2" id="KW-1185">Reference proteome</keyword>
<accession>A0A2P6NL25</accession>
<comment type="caution">
    <text evidence="1">The sequence shown here is derived from an EMBL/GenBank/DDBJ whole genome shotgun (WGS) entry which is preliminary data.</text>
</comment>
<reference evidence="1 2" key="1">
    <citation type="journal article" date="2018" name="Genome Biol. Evol.">
        <title>Multiple Roots of Fruiting Body Formation in Amoebozoa.</title>
        <authorList>
            <person name="Hillmann F."/>
            <person name="Forbes G."/>
            <person name="Novohradska S."/>
            <person name="Ferling I."/>
            <person name="Riege K."/>
            <person name="Groth M."/>
            <person name="Westermann M."/>
            <person name="Marz M."/>
            <person name="Spaller T."/>
            <person name="Winckler T."/>
            <person name="Schaap P."/>
            <person name="Glockner G."/>
        </authorList>
    </citation>
    <scope>NUCLEOTIDE SEQUENCE [LARGE SCALE GENOMIC DNA]</scope>
    <source>
        <strain evidence="1 2">Jena</strain>
    </source>
</reference>
<dbReference type="EMBL" id="MDYQ01000059">
    <property type="protein sequence ID" value="PRP84660.1"/>
    <property type="molecule type" value="Genomic_DNA"/>
</dbReference>
<proteinExistence type="predicted"/>
<dbReference type="Proteomes" id="UP000241769">
    <property type="component" value="Unassembled WGS sequence"/>
</dbReference>
<gene>
    <name evidence="1" type="ORF">PROFUN_07910</name>
</gene>
<evidence type="ECO:0000313" key="2">
    <source>
        <dbReference type="Proteomes" id="UP000241769"/>
    </source>
</evidence>
<organism evidence="1 2">
    <name type="scientific">Planoprotostelium fungivorum</name>
    <dbReference type="NCBI Taxonomy" id="1890364"/>
    <lineage>
        <taxon>Eukaryota</taxon>
        <taxon>Amoebozoa</taxon>
        <taxon>Evosea</taxon>
        <taxon>Variosea</taxon>
        <taxon>Cavosteliida</taxon>
        <taxon>Cavosteliaceae</taxon>
        <taxon>Planoprotostelium</taxon>
    </lineage>
</organism>
<sequence length="121" mass="14284">MASALKLKVHNIISCLQAQGPQTRTQLWTNLSKEEGVFRSKTDFHNHLKELQVKRRIVARHPDNFKMNQGMPFVYHLYDRPDNFKPWNIRPSAPANEPERWYVPDIALPPQLLAKRREEQN</sequence>
<protein>
    <submittedName>
        <fullName evidence="1">Uncharacterized protein</fullName>
    </submittedName>
</protein>